<sequence>MLREDLLGLRGRAGDRRNDRGDIRTGPPGQRLEMIGGRVHGPGRIGAFAVSMTTTRGPFAPGPKLSVIRS</sequence>
<proteinExistence type="predicted"/>
<reference evidence="2" key="2">
    <citation type="submission" date="2020-09" db="EMBL/GenBank/DDBJ databases">
        <authorList>
            <person name="Sun Q."/>
            <person name="Zhou Y."/>
        </authorList>
    </citation>
    <scope>NUCLEOTIDE SEQUENCE</scope>
    <source>
        <strain evidence="2">CGMCC 4.3508</strain>
    </source>
</reference>
<dbReference type="Proteomes" id="UP000638263">
    <property type="component" value="Unassembled WGS sequence"/>
</dbReference>
<keyword evidence="3" id="KW-1185">Reference proteome</keyword>
<organism evidence="2 3">
    <name type="scientific">Nocardia jinanensis</name>
    <dbReference type="NCBI Taxonomy" id="382504"/>
    <lineage>
        <taxon>Bacteria</taxon>
        <taxon>Bacillati</taxon>
        <taxon>Actinomycetota</taxon>
        <taxon>Actinomycetes</taxon>
        <taxon>Mycobacteriales</taxon>
        <taxon>Nocardiaceae</taxon>
        <taxon>Nocardia</taxon>
    </lineage>
</organism>
<evidence type="ECO:0000313" key="2">
    <source>
        <dbReference type="EMBL" id="GGL03040.1"/>
    </source>
</evidence>
<name>A0A917REZ6_9NOCA</name>
<accession>A0A917REZ6</accession>
<evidence type="ECO:0000313" key="3">
    <source>
        <dbReference type="Proteomes" id="UP000638263"/>
    </source>
</evidence>
<dbReference type="AlphaFoldDB" id="A0A917REZ6"/>
<gene>
    <name evidence="2" type="ORF">GCM10011588_17210</name>
</gene>
<feature type="region of interest" description="Disordered" evidence="1">
    <location>
        <begin position="1"/>
        <end position="38"/>
    </location>
</feature>
<reference evidence="2" key="1">
    <citation type="journal article" date="2014" name="Int. J. Syst. Evol. Microbiol.">
        <title>Complete genome sequence of Corynebacterium casei LMG S-19264T (=DSM 44701T), isolated from a smear-ripened cheese.</title>
        <authorList>
            <consortium name="US DOE Joint Genome Institute (JGI-PGF)"/>
            <person name="Walter F."/>
            <person name="Albersmeier A."/>
            <person name="Kalinowski J."/>
            <person name="Ruckert C."/>
        </authorList>
    </citation>
    <scope>NUCLEOTIDE SEQUENCE</scope>
    <source>
        <strain evidence="2">CGMCC 4.3508</strain>
    </source>
</reference>
<evidence type="ECO:0000256" key="1">
    <source>
        <dbReference type="SAM" id="MobiDB-lite"/>
    </source>
</evidence>
<feature type="compositionally biased region" description="Basic and acidic residues" evidence="1">
    <location>
        <begin position="1"/>
        <end position="23"/>
    </location>
</feature>
<protein>
    <submittedName>
        <fullName evidence="2">Uncharacterized protein</fullName>
    </submittedName>
</protein>
<dbReference type="EMBL" id="BMMH01000002">
    <property type="protein sequence ID" value="GGL03040.1"/>
    <property type="molecule type" value="Genomic_DNA"/>
</dbReference>
<comment type="caution">
    <text evidence="2">The sequence shown here is derived from an EMBL/GenBank/DDBJ whole genome shotgun (WGS) entry which is preliminary data.</text>
</comment>